<sequence length="50" mass="5530">MSTQTTTKTPAKAALEALEQAFAYYAYTGPQPQPKPVPRDDYYEYVADAA</sequence>
<comment type="caution">
    <text evidence="1">The sequence shown here is derived from an EMBL/GenBank/DDBJ whole genome shotgun (WGS) entry which is preliminary data.</text>
</comment>
<name>A0ACC5ZZU0_9RHOB</name>
<gene>
    <name evidence="1" type="ORF">M8744_14850</name>
</gene>
<evidence type="ECO:0000313" key="1">
    <source>
        <dbReference type="EMBL" id="MCM2563433.1"/>
    </source>
</evidence>
<dbReference type="Proteomes" id="UP001203036">
    <property type="component" value="Unassembled WGS sequence"/>
</dbReference>
<accession>A0ACC5ZZU0</accession>
<organism evidence="1 2">
    <name type="scientific">Lutimaribacter degradans</name>
    <dbReference type="NCBI Taxonomy" id="2945989"/>
    <lineage>
        <taxon>Bacteria</taxon>
        <taxon>Pseudomonadati</taxon>
        <taxon>Pseudomonadota</taxon>
        <taxon>Alphaproteobacteria</taxon>
        <taxon>Rhodobacterales</taxon>
        <taxon>Roseobacteraceae</taxon>
        <taxon>Lutimaribacter</taxon>
    </lineage>
</organism>
<keyword evidence="2" id="KW-1185">Reference proteome</keyword>
<reference evidence="1" key="1">
    <citation type="submission" date="2022-06" db="EMBL/GenBank/DDBJ databases">
        <title>Lutimaribacter sp. EGI FJ00013, a novel bacterium isolated from a salt lake sediment enrichment.</title>
        <authorList>
            <person name="Gao L."/>
            <person name="Fang B.-Z."/>
            <person name="Li W.-J."/>
        </authorList>
    </citation>
    <scope>NUCLEOTIDE SEQUENCE</scope>
    <source>
        <strain evidence="1">EGI FJ00013</strain>
    </source>
</reference>
<evidence type="ECO:0000313" key="2">
    <source>
        <dbReference type="Proteomes" id="UP001203036"/>
    </source>
</evidence>
<dbReference type="EMBL" id="JAMQGO010000012">
    <property type="protein sequence ID" value="MCM2563433.1"/>
    <property type="molecule type" value="Genomic_DNA"/>
</dbReference>
<proteinExistence type="predicted"/>
<protein>
    <submittedName>
        <fullName evidence="1">Uncharacterized protein</fullName>
    </submittedName>
</protein>